<dbReference type="OrthoDB" id="1865198at2759"/>
<dbReference type="AlphaFoldDB" id="A0A6A4Q9K1"/>
<accession>A0A6A4Q9K1</accession>
<evidence type="ECO:0000313" key="2">
    <source>
        <dbReference type="EMBL" id="KAE9610176.1"/>
    </source>
</evidence>
<keyword evidence="3" id="KW-1185">Reference proteome</keyword>
<dbReference type="PANTHER" id="PTHR47211">
    <property type="entry name" value="TRIHELIX TRANSCRIPTION FACTOR ASR3"/>
    <property type="match status" value="1"/>
</dbReference>
<name>A0A6A4Q9K1_LUPAL</name>
<comment type="caution">
    <text evidence="2">The sequence shown here is derived from an EMBL/GenBank/DDBJ whole genome shotgun (WGS) entry which is preliminary data.</text>
</comment>
<evidence type="ECO:0000313" key="3">
    <source>
        <dbReference type="Proteomes" id="UP000447434"/>
    </source>
</evidence>
<dbReference type="PANTHER" id="PTHR47211:SF3">
    <property type="entry name" value="TRIHELIX TRANSCRIPTION FACTOR ASR3-LIKE"/>
    <property type="match status" value="1"/>
</dbReference>
<proteinExistence type="predicted"/>
<sequence>MFQEGQKRKRTSSLDNSEDATDFSNNIIKVLRRNTNIMKAYLGAQSINQQLAREQQKEQSDNLVAALGKLTDAMTKIADKL</sequence>
<evidence type="ECO:0000256" key="1">
    <source>
        <dbReference type="SAM" id="MobiDB-lite"/>
    </source>
</evidence>
<dbReference type="Proteomes" id="UP000447434">
    <property type="component" value="Chromosome 7"/>
</dbReference>
<reference evidence="3" key="1">
    <citation type="journal article" date="2020" name="Nat. Commun.">
        <title>Genome sequence of the cluster root forming white lupin.</title>
        <authorList>
            <person name="Hufnagel B."/>
            <person name="Marques A."/>
            <person name="Soriano A."/>
            <person name="Marques L."/>
            <person name="Divol F."/>
            <person name="Doumas P."/>
            <person name="Sallet E."/>
            <person name="Mancinotti D."/>
            <person name="Carrere S."/>
            <person name="Marande W."/>
            <person name="Arribat S."/>
            <person name="Keller J."/>
            <person name="Huneau C."/>
            <person name="Blein T."/>
            <person name="Aime D."/>
            <person name="Laguerre M."/>
            <person name="Taylor J."/>
            <person name="Schubert V."/>
            <person name="Nelson M."/>
            <person name="Geu-Flores F."/>
            <person name="Crespi M."/>
            <person name="Gallardo-Guerrero K."/>
            <person name="Delaux P.-M."/>
            <person name="Salse J."/>
            <person name="Berges H."/>
            <person name="Guyot R."/>
            <person name="Gouzy J."/>
            <person name="Peret B."/>
        </authorList>
    </citation>
    <scope>NUCLEOTIDE SEQUENCE [LARGE SCALE GENOMIC DNA]</scope>
    <source>
        <strain evidence="3">cv. Amiga</strain>
    </source>
</reference>
<organism evidence="2 3">
    <name type="scientific">Lupinus albus</name>
    <name type="common">White lupine</name>
    <name type="synonym">Lupinus termis</name>
    <dbReference type="NCBI Taxonomy" id="3870"/>
    <lineage>
        <taxon>Eukaryota</taxon>
        <taxon>Viridiplantae</taxon>
        <taxon>Streptophyta</taxon>
        <taxon>Embryophyta</taxon>
        <taxon>Tracheophyta</taxon>
        <taxon>Spermatophyta</taxon>
        <taxon>Magnoliopsida</taxon>
        <taxon>eudicotyledons</taxon>
        <taxon>Gunneridae</taxon>
        <taxon>Pentapetalae</taxon>
        <taxon>rosids</taxon>
        <taxon>fabids</taxon>
        <taxon>Fabales</taxon>
        <taxon>Fabaceae</taxon>
        <taxon>Papilionoideae</taxon>
        <taxon>50 kb inversion clade</taxon>
        <taxon>genistoids sensu lato</taxon>
        <taxon>core genistoids</taxon>
        <taxon>Genisteae</taxon>
        <taxon>Lupinus</taxon>
    </lineage>
</organism>
<gene>
    <name evidence="2" type="ORF">Lalb_Chr07g0183791</name>
</gene>
<feature type="region of interest" description="Disordered" evidence="1">
    <location>
        <begin position="1"/>
        <end position="20"/>
    </location>
</feature>
<protein>
    <submittedName>
        <fullName evidence="2">Uncharacterized protein</fullName>
    </submittedName>
</protein>
<dbReference type="EMBL" id="WOCE01000007">
    <property type="protein sequence ID" value="KAE9610176.1"/>
    <property type="molecule type" value="Genomic_DNA"/>
</dbReference>